<dbReference type="PANTHER" id="PTHR47268:SF4">
    <property type="entry name" value="ACYLPHOSPHATASE"/>
    <property type="match status" value="1"/>
</dbReference>
<keyword evidence="5" id="KW-0378">Hydrolase</keyword>
<dbReference type="InterPro" id="IPR036046">
    <property type="entry name" value="Acylphosphatase-like_dom_sf"/>
</dbReference>
<dbReference type="PROSITE" id="PS00151">
    <property type="entry name" value="ACYLPHOSPHATASE_2"/>
    <property type="match status" value="1"/>
</dbReference>
<dbReference type="Gene3D" id="3.30.70.100">
    <property type="match status" value="1"/>
</dbReference>
<evidence type="ECO:0000256" key="6">
    <source>
        <dbReference type="RuleBase" id="RU004168"/>
    </source>
</evidence>
<proteinExistence type="inferred from homology"/>
<evidence type="ECO:0000256" key="4">
    <source>
        <dbReference type="ARBA" id="ARBA00047645"/>
    </source>
</evidence>
<dbReference type="InterPro" id="IPR020456">
    <property type="entry name" value="Acylphosphatase"/>
</dbReference>
<dbReference type="PANTHER" id="PTHR47268">
    <property type="entry name" value="ACYLPHOSPHATASE"/>
    <property type="match status" value="1"/>
</dbReference>
<evidence type="ECO:0000256" key="3">
    <source>
        <dbReference type="ARBA" id="ARBA00015991"/>
    </source>
</evidence>
<reference evidence="8 9" key="1">
    <citation type="submission" date="2018-09" db="EMBL/GenBank/DDBJ databases">
        <title>The draft genome of Acinetobacter sp. strains.</title>
        <authorList>
            <person name="Qin J."/>
            <person name="Feng Y."/>
            <person name="Zong Z."/>
        </authorList>
    </citation>
    <scope>NUCLEOTIDE SEQUENCE [LARGE SCALE GENOMIC DNA]</scope>
    <source>
        <strain evidence="8 9">WCHAc060005</strain>
    </source>
</reference>
<comment type="catalytic activity">
    <reaction evidence="4 5">
        <text>an acyl phosphate + H2O = a carboxylate + phosphate + H(+)</text>
        <dbReference type="Rhea" id="RHEA:14965"/>
        <dbReference type="ChEBI" id="CHEBI:15377"/>
        <dbReference type="ChEBI" id="CHEBI:15378"/>
        <dbReference type="ChEBI" id="CHEBI:29067"/>
        <dbReference type="ChEBI" id="CHEBI:43474"/>
        <dbReference type="ChEBI" id="CHEBI:59918"/>
        <dbReference type="EC" id="3.6.1.7"/>
    </reaction>
</comment>
<accession>A0ABX9TUS5</accession>
<comment type="similarity">
    <text evidence="1 6">Belongs to the acylphosphatase family.</text>
</comment>
<sequence length="93" mass="10406">MNRKALKLCIHGQVQGVGYRRWFEQQAIALNLKGYVKNLSSGEVEAVIWGLDTDIHHMIVQCNIGPVNAVVTAVECTEMIVDDAEFSSFTIQR</sequence>
<organism evidence="8 9">
    <name type="scientific">Acinetobacter chengduensis</name>
    <dbReference type="NCBI Taxonomy" id="2420890"/>
    <lineage>
        <taxon>Bacteria</taxon>
        <taxon>Pseudomonadati</taxon>
        <taxon>Pseudomonadota</taxon>
        <taxon>Gammaproteobacteria</taxon>
        <taxon>Moraxellales</taxon>
        <taxon>Moraxellaceae</taxon>
        <taxon>Acinetobacter</taxon>
    </lineage>
</organism>
<dbReference type="InterPro" id="IPR001792">
    <property type="entry name" value="Acylphosphatase-like_dom"/>
</dbReference>
<dbReference type="EMBL" id="RCHC01000013">
    <property type="protein sequence ID" value="RLL20443.1"/>
    <property type="molecule type" value="Genomic_DNA"/>
</dbReference>
<keyword evidence="9" id="KW-1185">Reference proteome</keyword>
<evidence type="ECO:0000256" key="5">
    <source>
        <dbReference type="PROSITE-ProRule" id="PRU00520"/>
    </source>
</evidence>
<dbReference type="RefSeq" id="WP_120375090.1">
    <property type="nucleotide sequence ID" value="NZ_RCHC01000013.1"/>
</dbReference>
<gene>
    <name evidence="8" type="ORF">D9K81_12385</name>
</gene>
<evidence type="ECO:0000313" key="9">
    <source>
        <dbReference type="Proteomes" id="UP000280271"/>
    </source>
</evidence>
<feature type="domain" description="Acylphosphatase-like" evidence="7">
    <location>
        <begin position="5"/>
        <end position="93"/>
    </location>
</feature>
<feature type="active site" evidence="5">
    <location>
        <position position="20"/>
    </location>
</feature>
<evidence type="ECO:0000313" key="8">
    <source>
        <dbReference type="EMBL" id="RLL20443.1"/>
    </source>
</evidence>
<dbReference type="Proteomes" id="UP000280271">
    <property type="component" value="Unassembled WGS sequence"/>
</dbReference>
<dbReference type="PROSITE" id="PS51160">
    <property type="entry name" value="ACYLPHOSPHATASE_3"/>
    <property type="match status" value="1"/>
</dbReference>
<dbReference type="SUPFAM" id="SSF54975">
    <property type="entry name" value="Acylphosphatase/BLUF domain-like"/>
    <property type="match status" value="1"/>
</dbReference>
<name>A0ABX9TUS5_9GAMM</name>
<evidence type="ECO:0000256" key="2">
    <source>
        <dbReference type="ARBA" id="ARBA00012150"/>
    </source>
</evidence>
<comment type="caution">
    <text evidence="8">The sequence shown here is derived from an EMBL/GenBank/DDBJ whole genome shotgun (WGS) entry which is preliminary data.</text>
</comment>
<dbReference type="InterPro" id="IPR017968">
    <property type="entry name" value="Acylphosphatase_CS"/>
</dbReference>
<protein>
    <recommendedName>
        <fullName evidence="3 5">acylphosphatase</fullName>
        <ecNumber evidence="2 5">3.6.1.7</ecNumber>
    </recommendedName>
</protein>
<dbReference type="EC" id="3.6.1.7" evidence="2 5"/>
<evidence type="ECO:0000259" key="7">
    <source>
        <dbReference type="PROSITE" id="PS51160"/>
    </source>
</evidence>
<evidence type="ECO:0000256" key="1">
    <source>
        <dbReference type="ARBA" id="ARBA00005614"/>
    </source>
</evidence>
<feature type="active site" evidence="5">
    <location>
        <position position="38"/>
    </location>
</feature>
<dbReference type="Pfam" id="PF00708">
    <property type="entry name" value="Acylphosphatase"/>
    <property type="match status" value="1"/>
</dbReference>